<sequence length="146" mass="15145">MKHTLLKSFLLAGLLALPLAAQAAIEGPADFGNLGIGTSKKAEFTVSSNRPRKLGAATITSRGTIACAAIGCEHDNGALFNILEDGCKGRKLRAGETCSITVEFRTPTFIVPPQLPPQGQGYKAVLKVPGAGELDLRGVMGAAADR</sequence>
<feature type="chain" id="PRO_5046037302" evidence="1">
    <location>
        <begin position="24"/>
        <end position="146"/>
    </location>
</feature>
<dbReference type="RefSeq" id="WP_284101679.1">
    <property type="nucleotide sequence ID" value="NZ_JARRAF010000018.1"/>
</dbReference>
<organism evidence="2 3">
    <name type="scientific">Parachitinimonas caeni</name>
    <dbReference type="NCBI Taxonomy" id="3031301"/>
    <lineage>
        <taxon>Bacteria</taxon>
        <taxon>Pseudomonadati</taxon>
        <taxon>Pseudomonadota</taxon>
        <taxon>Betaproteobacteria</taxon>
        <taxon>Neisseriales</taxon>
        <taxon>Chitinibacteraceae</taxon>
        <taxon>Parachitinimonas</taxon>
    </lineage>
</organism>
<keyword evidence="3" id="KW-1185">Reference proteome</keyword>
<accession>A0ABT7DZ77</accession>
<gene>
    <name evidence="2" type="ORF">PZA18_15055</name>
</gene>
<evidence type="ECO:0000313" key="3">
    <source>
        <dbReference type="Proteomes" id="UP001172778"/>
    </source>
</evidence>
<feature type="signal peptide" evidence="1">
    <location>
        <begin position="1"/>
        <end position="23"/>
    </location>
</feature>
<name>A0ABT7DZ77_9NEIS</name>
<protein>
    <submittedName>
        <fullName evidence="2">Uncharacterized protein</fullName>
    </submittedName>
</protein>
<reference evidence="2" key="1">
    <citation type="submission" date="2023-03" db="EMBL/GenBank/DDBJ databases">
        <title>Chitinimonas shenzhenensis gen. nov., sp. nov., a novel member of family Burkholderiaceae isolated from activated sludge collected in Shen Zhen, China.</title>
        <authorList>
            <person name="Wang X."/>
        </authorList>
    </citation>
    <scope>NUCLEOTIDE SEQUENCE</scope>
    <source>
        <strain evidence="2">DQS-5</strain>
    </source>
</reference>
<evidence type="ECO:0000256" key="1">
    <source>
        <dbReference type="SAM" id="SignalP"/>
    </source>
</evidence>
<evidence type="ECO:0000313" key="2">
    <source>
        <dbReference type="EMBL" id="MDK2125371.1"/>
    </source>
</evidence>
<keyword evidence="1" id="KW-0732">Signal</keyword>
<comment type="caution">
    <text evidence="2">The sequence shown here is derived from an EMBL/GenBank/DDBJ whole genome shotgun (WGS) entry which is preliminary data.</text>
</comment>
<dbReference type="Gene3D" id="2.60.40.10">
    <property type="entry name" value="Immunoglobulins"/>
    <property type="match status" value="1"/>
</dbReference>
<dbReference type="EMBL" id="JARRAF010000018">
    <property type="protein sequence ID" value="MDK2125371.1"/>
    <property type="molecule type" value="Genomic_DNA"/>
</dbReference>
<dbReference type="Proteomes" id="UP001172778">
    <property type="component" value="Unassembled WGS sequence"/>
</dbReference>
<proteinExistence type="predicted"/>
<dbReference type="InterPro" id="IPR013783">
    <property type="entry name" value="Ig-like_fold"/>
</dbReference>